<feature type="compositionally biased region" description="Basic residues" evidence="1">
    <location>
        <begin position="198"/>
        <end position="213"/>
    </location>
</feature>
<comment type="caution">
    <text evidence="2">The sequence shown here is derived from an EMBL/GenBank/DDBJ whole genome shotgun (WGS) entry which is preliminary data.</text>
</comment>
<name>A0AAW0ESC6_9TRYP</name>
<protein>
    <submittedName>
        <fullName evidence="2">Uncharacterized protein</fullName>
    </submittedName>
</protein>
<dbReference type="AlphaFoldDB" id="A0AAW0ESC6"/>
<feature type="compositionally biased region" description="Polar residues" evidence="1">
    <location>
        <begin position="598"/>
        <end position="608"/>
    </location>
</feature>
<feature type="compositionally biased region" description="Low complexity" evidence="1">
    <location>
        <begin position="626"/>
        <end position="647"/>
    </location>
</feature>
<feature type="compositionally biased region" description="Basic and acidic residues" evidence="1">
    <location>
        <begin position="106"/>
        <end position="119"/>
    </location>
</feature>
<reference evidence="2 3" key="1">
    <citation type="journal article" date="2021" name="MBio">
        <title>A New Model Trypanosomatid, Novymonas esmeraldas: Genomic Perception of Its 'Candidatus Pandoraea novymonadis' Endosymbiont.</title>
        <authorList>
            <person name="Zakharova A."/>
            <person name="Saura A."/>
            <person name="Butenko A."/>
            <person name="Podesvova L."/>
            <person name="Warmusova S."/>
            <person name="Kostygov A.Y."/>
            <person name="Nenarokova A."/>
            <person name="Lukes J."/>
            <person name="Opperdoes F.R."/>
            <person name="Yurchenko V."/>
        </authorList>
    </citation>
    <scope>NUCLEOTIDE SEQUENCE [LARGE SCALE GENOMIC DNA]</scope>
    <source>
        <strain evidence="2 3">E262AT.01</strain>
    </source>
</reference>
<feature type="region of interest" description="Disordered" evidence="1">
    <location>
        <begin position="425"/>
        <end position="454"/>
    </location>
</feature>
<feature type="region of interest" description="Disordered" evidence="1">
    <location>
        <begin position="1"/>
        <end position="387"/>
    </location>
</feature>
<feature type="compositionally biased region" description="Low complexity" evidence="1">
    <location>
        <begin position="50"/>
        <end position="64"/>
    </location>
</feature>
<evidence type="ECO:0000313" key="2">
    <source>
        <dbReference type="EMBL" id="KAK7196197.1"/>
    </source>
</evidence>
<feature type="compositionally biased region" description="Basic residues" evidence="1">
    <location>
        <begin position="308"/>
        <end position="321"/>
    </location>
</feature>
<feature type="compositionally biased region" description="Basic and acidic residues" evidence="1">
    <location>
        <begin position="484"/>
        <end position="519"/>
    </location>
</feature>
<feature type="compositionally biased region" description="Basic residues" evidence="1">
    <location>
        <begin position="35"/>
        <end position="49"/>
    </location>
</feature>
<keyword evidence="3" id="KW-1185">Reference proteome</keyword>
<sequence>MSTVPAHTRYHDRPPSRSTSRRRYSDEDSYPARSTPHRRHASSQQRPHRSSSTSSPRLGSSRPSWEPHHHNGGHDDHAPEEGVPPLRRQSTQPPRRRSSPTSYPYGDKEADGVYRRRAVEATSPARRTTPHRRHPSSRHATPAEAHTSTALVVVDDSARASPRRSARASTTIDSPRRSHNSHHHPDASAVGADGVVRSPRRRHSSVSPHRTHRPTSSPIRPERRTSSSHQNHRHTSAEPRGRSSHGSARRHRHADPAGSAAEATHRQDTLRYRSPPHAEVSARREATPHRSRRHSRTADTGSAEKAARSPRRHSSAHHSRSSRPDSRHNSERRHHHHRESTPASAEEPGRRSRHTPLPRPPSEDLYAVPQPHVAPRRPPPPPISEAMVSAPIKVGSTYVRPATNGVAAGRPRSGSYIEVISVHSTRPGSTNGWSQSRSSATHSPRRPHDEGTPVAVCSARGKQIMERIDSTRHWIENMKEEVKKDHERAVKEEEEEAVARERERERRTRHAAREARPDGASRVSSTRRHRTSSTGSHRHRRDEVHDATEAAAVASRRHAREPIPPAASHSESITRAAAPAVPPRREEPEHSRSRHNGHSNPASTVTHSVRSHGGEGGRQRAGKVEAPAPARAAASRTPTPDAAAPPAMMDTVASSRQGGFDYPMFSFTSFLDGNTFDTTADLYEYNVNVAEGLSDEHLELLRGTVFGHNEEAFAELLYGDDVQAEIDAVTATLGLSEDLAVQRESVALQQAAVRAFNDKCAKALKVLLAAEGGLAEAVQVAASQLERHALNENGSSMVAP</sequence>
<accession>A0AAW0ESC6</accession>
<proteinExistence type="predicted"/>
<feature type="compositionally biased region" description="Basic residues" evidence="1">
    <location>
        <begin position="128"/>
        <end position="137"/>
    </location>
</feature>
<feature type="region of interest" description="Disordered" evidence="1">
    <location>
        <begin position="484"/>
        <end position="647"/>
    </location>
</feature>
<evidence type="ECO:0000313" key="3">
    <source>
        <dbReference type="Proteomes" id="UP001430356"/>
    </source>
</evidence>
<dbReference type="EMBL" id="JAECZO010000070">
    <property type="protein sequence ID" value="KAK7196197.1"/>
    <property type="molecule type" value="Genomic_DNA"/>
</dbReference>
<organism evidence="2 3">
    <name type="scientific">Novymonas esmeraldas</name>
    <dbReference type="NCBI Taxonomy" id="1808958"/>
    <lineage>
        <taxon>Eukaryota</taxon>
        <taxon>Discoba</taxon>
        <taxon>Euglenozoa</taxon>
        <taxon>Kinetoplastea</taxon>
        <taxon>Metakinetoplastina</taxon>
        <taxon>Trypanosomatida</taxon>
        <taxon>Trypanosomatidae</taxon>
        <taxon>Novymonas</taxon>
    </lineage>
</organism>
<feature type="compositionally biased region" description="Low complexity" evidence="1">
    <location>
        <begin position="87"/>
        <end position="105"/>
    </location>
</feature>
<feature type="compositionally biased region" description="Basic residues" evidence="1">
    <location>
        <begin position="525"/>
        <end position="540"/>
    </location>
</feature>
<dbReference type="Proteomes" id="UP001430356">
    <property type="component" value="Unassembled WGS sequence"/>
</dbReference>
<evidence type="ECO:0000256" key="1">
    <source>
        <dbReference type="SAM" id="MobiDB-lite"/>
    </source>
</evidence>
<gene>
    <name evidence="2" type="ORF">NESM_000555000</name>
</gene>
<feature type="compositionally biased region" description="Basic and acidic residues" evidence="1">
    <location>
        <begin position="65"/>
        <end position="80"/>
    </location>
</feature>
<feature type="compositionally biased region" description="Polar residues" evidence="1">
    <location>
        <begin position="425"/>
        <end position="442"/>
    </location>
</feature>